<protein>
    <submittedName>
        <fullName evidence="2">Uncharacterized protein</fullName>
    </submittedName>
</protein>
<reference evidence="2" key="1">
    <citation type="submission" date="2006-10" db="EMBL/GenBank/DDBJ databases">
        <authorList>
            <person name="Amadeo P."/>
            <person name="Zhao Q."/>
            <person name="Wortman J."/>
            <person name="Fraser-Liggett C."/>
            <person name="Carlton J."/>
        </authorList>
    </citation>
    <scope>NUCLEOTIDE SEQUENCE</scope>
    <source>
        <strain evidence="2">G3</strain>
    </source>
</reference>
<dbReference type="Proteomes" id="UP000001542">
    <property type="component" value="Unassembled WGS sequence"/>
</dbReference>
<evidence type="ECO:0000313" key="3">
    <source>
        <dbReference type="Proteomes" id="UP000001542"/>
    </source>
</evidence>
<gene>
    <name evidence="2" type="ORF">TVAG_342400</name>
</gene>
<evidence type="ECO:0000256" key="1">
    <source>
        <dbReference type="SAM" id="MobiDB-lite"/>
    </source>
</evidence>
<sequence length="277" mass="31594">MFSEKAPFGIPNLYNASLRSELRKIAAGKTFIVTPDENRKILDTVVSVRDSYIVVATILMLIDENASHSLPVFKLLVILMNGLHQNRYEFVEAAKTFSKEIRSILFLNFGDPADIYREQIHYMIQAIYHHIVYSTKLPTVESCTKASQLPEPPKSPQSSKDGVVAPKEPEEEDDEELSFDLKSMSNDRSLKNSFNPFSSTHDLISFGQPQQNITQDPFVPPPEIIPEKNIDQVLISSIKVQEEEKPTEGLKNPRDLYLVTEFQLEKRPQYDDTIESY</sequence>
<dbReference type="OrthoDB" id="4033880at2759"/>
<reference evidence="2" key="2">
    <citation type="journal article" date="2007" name="Science">
        <title>Draft genome sequence of the sexually transmitted pathogen Trichomonas vaginalis.</title>
        <authorList>
            <person name="Carlton J.M."/>
            <person name="Hirt R.P."/>
            <person name="Silva J.C."/>
            <person name="Delcher A.L."/>
            <person name="Schatz M."/>
            <person name="Zhao Q."/>
            <person name="Wortman J.R."/>
            <person name="Bidwell S.L."/>
            <person name="Alsmark U.C.M."/>
            <person name="Besteiro S."/>
            <person name="Sicheritz-Ponten T."/>
            <person name="Noel C.J."/>
            <person name="Dacks J.B."/>
            <person name="Foster P.G."/>
            <person name="Simillion C."/>
            <person name="Van de Peer Y."/>
            <person name="Miranda-Saavedra D."/>
            <person name="Barton G.J."/>
            <person name="Westrop G.D."/>
            <person name="Mueller S."/>
            <person name="Dessi D."/>
            <person name="Fiori P.L."/>
            <person name="Ren Q."/>
            <person name="Paulsen I."/>
            <person name="Zhang H."/>
            <person name="Bastida-Corcuera F.D."/>
            <person name="Simoes-Barbosa A."/>
            <person name="Brown M.T."/>
            <person name="Hayes R.D."/>
            <person name="Mukherjee M."/>
            <person name="Okumura C.Y."/>
            <person name="Schneider R."/>
            <person name="Smith A.J."/>
            <person name="Vanacova S."/>
            <person name="Villalvazo M."/>
            <person name="Haas B.J."/>
            <person name="Pertea M."/>
            <person name="Feldblyum T.V."/>
            <person name="Utterback T.R."/>
            <person name="Shu C.L."/>
            <person name="Osoegawa K."/>
            <person name="de Jong P.J."/>
            <person name="Hrdy I."/>
            <person name="Horvathova L."/>
            <person name="Zubacova Z."/>
            <person name="Dolezal P."/>
            <person name="Malik S.B."/>
            <person name="Logsdon J.M. Jr."/>
            <person name="Henze K."/>
            <person name="Gupta A."/>
            <person name="Wang C.C."/>
            <person name="Dunne R.L."/>
            <person name="Upcroft J.A."/>
            <person name="Upcroft P."/>
            <person name="White O."/>
            <person name="Salzberg S.L."/>
            <person name="Tang P."/>
            <person name="Chiu C.-H."/>
            <person name="Lee Y.-S."/>
            <person name="Embley T.M."/>
            <person name="Coombs G.H."/>
            <person name="Mottram J.C."/>
            <person name="Tachezy J."/>
            <person name="Fraser-Liggett C.M."/>
            <person name="Johnson P.J."/>
        </authorList>
    </citation>
    <scope>NUCLEOTIDE SEQUENCE [LARGE SCALE GENOMIC DNA]</scope>
    <source>
        <strain evidence="2">G3</strain>
    </source>
</reference>
<accession>A2FME8</accession>
<feature type="region of interest" description="Disordered" evidence="1">
    <location>
        <begin position="144"/>
        <end position="176"/>
    </location>
</feature>
<dbReference type="EMBL" id="DS113885">
    <property type="protein sequence ID" value="EAX93923.1"/>
    <property type="molecule type" value="Genomic_DNA"/>
</dbReference>
<dbReference type="VEuPathDB" id="TrichDB:TVAGG3_0590100"/>
<dbReference type="KEGG" id="tva:4751648"/>
<keyword evidence="3" id="KW-1185">Reference proteome</keyword>
<dbReference type="AlphaFoldDB" id="A2FME8"/>
<organism evidence="2 3">
    <name type="scientific">Trichomonas vaginalis (strain ATCC PRA-98 / G3)</name>
    <dbReference type="NCBI Taxonomy" id="412133"/>
    <lineage>
        <taxon>Eukaryota</taxon>
        <taxon>Metamonada</taxon>
        <taxon>Parabasalia</taxon>
        <taxon>Trichomonadida</taxon>
        <taxon>Trichomonadidae</taxon>
        <taxon>Trichomonas</taxon>
    </lineage>
</organism>
<dbReference type="VEuPathDB" id="TrichDB:TVAG_342400"/>
<dbReference type="SMR" id="A2FME8"/>
<dbReference type="RefSeq" id="XP_001306853.1">
    <property type="nucleotide sequence ID" value="XM_001306852.1"/>
</dbReference>
<dbReference type="InParanoid" id="A2FME8"/>
<evidence type="ECO:0000313" key="2">
    <source>
        <dbReference type="EMBL" id="EAX93923.1"/>
    </source>
</evidence>
<proteinExistence type="predicted"/>
<name>A2FME8_TRIV3</name>